<evidence type="ECO:0000259" key="4">
    <source>
        <dbReference type="PROSITE" id="PS51782"/>
    </source>
</evidence>
<reference evidence="6" key="1">
    <citation type="submission" date="2012-06" db="EMBL/GenBank/DDBJ databases">
        <title>The genome sequence of Coniosporium apollinis CBS 100218.</title>
        <authorList>
            <consortium name="The Broad Institute Genome Sequencing Platform"/>
            <person name="Cuomo C."/>
            <person name="Gorbushina A."/>
            <person name="Noack S."/>
            <person name="Walker B."/>
            <person name="Young S.K."/>
            <person name="Zeng Q."/>
            <person name="Gargeya S."/>
            <person name="Fitzgerald M."/>
            <person name="Haas B."/>
            <person name="Abouelleil A."/>
            <person name="Alvarado L."/>
            <person name="Arachchi H.M."/>
            <person name="Berlin A.M."/>
            <person name="Chapman S.B."/>
            <person name="Goldberg J."/>
            <person name="Griggs A."/>
            <person name="Gujja S."/>
            <person name="Hansen M."/>
            <person name="Howarth C."/>
            <person name="Imamovic A."/>
            <person name="Larimer J."/>
            <person name="McCowan C."/>
            <person name="Montmayeur A."/>
            <person name="Murphy C."/>
            <person name="Neiman D."/>
            <person name="Pearson M."/>
            <person name="Priest M."/>
            <person name="Roberts A."/>
            <person name="Saif S."/>
            <person name="Shea T."/>
            <person name="Sisk P."/>
            <person name="Sykes S."/>
            <person name="Wortman J."/>
            <person name="Nusbaum C."/>
            <person name="Birren B."/>
        </authorList>
    </citation>
    <scope>NUCLEOTIDE SEQUENCE [LARGE SCALE GENOMIC DNA]</scope>
    <source>
        <strain evidence="6">CBS 100218</strain>
    </source>
</reference>
<keyword evidence="2" id="KW-0843">Virulence</keyword>
<sequence>MRPQTTRTLASGIPVTPASVPTDVANGTDIYCGRSYQAELGNDCNLLVTKFGIALADFIFLNPQINENRTNLLADDNYCVQAVGDILRERDTEAPVDTVILPDFALRDGTTTDCTEYVNVDATLDCTQVLDFYGLTITQFYEWNHAVGPDCAGVWPNYAYCVRTPGFIEPTTTTSAGVTATSEPATTSSHGAPGPTQTGTADTGTATRPPTITAAVPTNTTSASMTTSSAPTTTSENLIPSPAQPNNIVDGCNKFAQAKLGQFCFSFAEANGINTTELYALNALFNSDGSGCETQFWPDWWYCVGVGTQE</sequence>
<evidence type="ECO:0000313" key="5">
    <source>
        <dbReference type="EMBL" id="EON69903.1"/>
    </source>
</evidence>
<dbReference type="InterPro" id="IPR018392">
    <property type="entry name" value="LysM"/>
</dbReference>
<dbReference type="GO" id="GO:0008061">
    <property type="term" value="F:chitin binding"/>
    <property type="evidence" value="ECO:0007669"/>
    <property type="project" value="UniProtKB-KW"/>
</dbReference>
<feature type="domain" description="LysM" evidence="4">
    <location>
        <begin position="34"/>
        <end position="80"/>
    </location>
</feature>
<dbReference type="EMBL" id="JH767640">
    <property type="protein sequence ID" value="EON69903.1"/>
    <property type="molecule type" value="Genomic_DNA"/>
</dbReference>
<name>R7Z718_CONA1</name>
<dbReference type="PANTHER" id="PTHR34997">
    <property type="entry name" value="AM15"/>
    <property type="match status" value="1"/>
</dbReference>
<dbReference type="InterPro" id="IPR052210">
    <property type="entry name" value="LysM1-like"/>
</dbReference>
<dbReference type="Proteomes" id="UP000016924">
    <property type="component" value="Unassembled WGS sequence"/>
</dbReference>
<dbReference type="AlphaFoldDB" id="R7Z718"/>
<evidence type="ECO:0000256" key="2">
    <source>
        <dbReference type="ARBA" id="ARBA00023026"/>
    </source>
</evidence>
<keyword evidence="6" id="KW-1185">Reference proteome</keyword>
<feature type="compositionally biased region" description="Low complexity" evidence="3">
    <location>
        <begin position="173"/>
        <end position="182"/>
    </location>
</feature>
<feature type="domain" description="LysM" evidence="4">
    <location>
        <begin position="115"/>
        <end position="162"/>
    </location>
</feature>
<dbReference type="HOGENOM" id="CLU_010591_8_1_1"/>
<dbReference type="PROSITE" id="PS51782">
    <property type="entry name" value="LYSM"/>
    <property type="match status" value="2"/>
</dbReference>
<dbReference type="OrthoDB" id="5985073at2759"/>
<dbReference type="GeneID" id="19906478"/>
<proteinExistence type="predicted"/>
<evidence type="ECO:0000256" key="1">
    <source>
        <dbReference type="ARBA" id="ARBA00022669"/>
    </source>
</evidence>
<dbReference type="RefSeq" id="XP_007785220.1">
    <property type="nucleotide sequence ID" value="XM_007787030.1"/>
</dbReference>
<evidence type="ECO:0000313" key="6">
    <source>
        <dbReference type="Proteomes" id="UP000016924"/>
    </source>
</evidence>
<dbReference type="InterPro" id="IPR036779">
    <property type="entry name" value="LysM_dom_sf"/>
</dbReference>
<dbReference type="eggNOG" id="KOG2806">
    <property type="taxonomic scope" value="Eukaryota"/>
</dbReference>
<dbReference type="STRING" id="1168221.R7Z718"/>
<evidence type="ECO:0000256" key="3">
    <source>
        <dbReference type="SAM" id="MobiDB-lite"/>
    </source>
</evidence>
<dbReference type="PANTHER" id="PTHR34997:SF21">
    <property type="entry name" value="LYSM DOMAIN-CONTAINING PROTEIN"/>
    <property type="match status" value="1"/>
</dbReference>
<feature type="compositionally biased region" description="Low complexity" evidence="3">
    <location>
        <begin position="191"/>
        <end position="235"/>
    </location>
</feature>
<keyword evidence="1" id="KW-0147">Chitin-binding</keyword>
<dbReference type="OMA" id="CLFYHPV"/>
<dbReference type="Gene3D" id="3.10.350.10">
    <property type="entry name" value="LysM domain"/>
    <property type="match status" value="3"/>
</dbReference>
<organism evidence="5 6">
    <name type="scientific">Coniosporium apollinis (strain CBS 100218)</name>
    <name type="common">Rock-inhabiting black yeast</name>
    <dbReference type="NCBI Taxonomy" id="1168221"/>
    <lineage>
        <taxon>Eukaryota</taxon>
        <taxon>Fungi</taxon>
        <taxon>Dikarya</taxon>
        <taxon>Ascomycota</taxon>
        <taxon>Pezizomycotina</taxon>
        <taxon>Dothideomycetes</taxon>
        <taxon>Dothideomycetes incertae sedis</taxon>
        <taxon>Coniosporium</taxon>
    </lineage>
</organism>
<gene>
    <name evidence="5" type="ORF">W97_09167</name>
</gene>
<feature type="region of interest" description="Disordered" evidence="3">
    <location>
        <begin position="173"/>
        <end position="241"/>
    </location>
</feature>
<accession>R7Z718</accession>
<protein>
    <recommendedName>
        <fullName evidence="4">LysM domain-containing protein</fullName>
    </recommendedName>
</protein>